<organism evidence="2 3">
    <name type="scientific">Dryococelus australis</name>
    <dbReference type="NCBI Taxonomy" id="614101"/>
    <lineage>
        <taxon>Eukaryota</taxon>
        <taxon>Metazoa</taxon>
        <taxon>Ecdysozoa</taxon>
        <taxon>Arthropoda</taxon>
        <taxon>Hexapoda</taxon>
        <taxon>Insecta</taxon>
        <taxon>Pterygota</taxon>
        <taxon>Neoptera</taxon>
        <taxon>Polyneoptera</taxon>
        <taxon>Phasmatodea</taxon>
        <taxon>Verophasmatodea</taxon>
        <taxon>Anareolatae</taxon>
        <taxon>Phasmatidae</taxon>
        <taxon>Eurycanthinae</taxon>
        <taxon>Dryococelus</taxon>
    </lineage>
</organism>
<gene>
    <name evidence="2" type="ORF">PR048_005914</name>
</gene>
<name>A0ABQ9I9J3_9NEOP</name>
<feature type="non-terminal residue" evidence="2">
    <location>
        <position position="848"/>
    </location>
</feature>
<keyword evidence="3" id="KW-1185">Reference proteome</keyword>
<protein>
    <submittedName>
        <fullName evidence="2">Uncharacterized protein</fullName>
    </submittedName>
</protein>
<evidence type="ECO:0000256" key="1">
    <source>
        <dbReference type="SAM" id="MobiDB-lite"/>
    </source>
</evidence>
<reference evidence="2 3" key="1">
    <citation type="submission" date="2023-02" db="EMBL/GenBank/DDBJ databases">
        <title>LHISI_Scaffold_Assembly.</title>
        <authorList>
            <person name="Stuart O.P."/>
            <person name="Cleave R."/>
            <person name="Magrath M.J.L."/>
            <person name="Mikheyev A.S."/>
        </authorList>
    </citation>
    <scope>NUCLEOTIDE SEQUENCE [LARGE SCALE GENOMIC DNA]</scope>
    <source>
        <strain evidence="2">Daus_M_001</strain>
        <tissue evidence="2">Leg muscle</tissue>
    </source>
</reference>
<comment type="caution">
    <text evidence="2">The sequence shown here is derived from an EMBL/GenBank/DDBJ whole genome shotgun (WGS) entry which is preliminary data.</text>
</comment>
<evidence type="ECO:0000313" key="3">
    <source>
        <dbReference type="Proteomes" id="UP001159363"/>
    </source>
</evidence>
<dbReference type="EMBL" id="JARBHB010000002">
    <property type="protein sequence ID" value="KAJ8893323.1"/>
    <property type="molecule type" value="Genomic_DNA"/>
</dbReference>
<evidence type="ECO:0000313" key="2">
    <source>
        <dbReference type="EMBL" id="KAJ8893323.1"/>
    </source>
</evidence>
<proteinExistence type="predicted"/>
<sequence length="848" mass="95226">MFSTRFAPRRIGLDSRQSHSQIFASGNHAEQWHWLAVFSAISRFSRPCILEVLHTFLISSSSALKTTIGAEAKAKEAESDVRHVSAHLSEAMSWQTARCVSTSGRWSCDVTATRTAIEPQQVKSHRFNDRAVPQADMVEASSSRLPLELLSYVSWDVPRETEVKDPRAIKADCHLSKRPFNTFPLCAQPHIFPHFPRFLLSPREQTTFIWADRVQSLAGSPDFRKWESCWTMPLVGGFSRRSPVSPALSFRHRSMLTSITLTGSQDHNVNSRPNLFAHIRLLRTALRMLVSCDMCGETFPSVASEPRSYVYGRLKGQLHKSEHTTRIPDSVRKEPQKCSNMAGSHSPTTYLQENLCEPGSITGRVTPAFSRMGIVPDDDTGQRVFSGSPVSPPFHSGVAPFSPHFTLIGSQDVVKSHQNLSTPTELQCWTTRSTTVCDTVGHERMQTSNVLLRNILPQLVKLTLQMRRSCHWPKLAPAIPVLCEAGYYPTGCTRKESAHGRRIPWMYRRFVKVPSVTTRSEYGMKRRGKREILEQTRQPVASFATIPTCENRELPGQGLNPDRLGGRQQAYRSITAAPYIFEKLIGLYSSRNHLIPGRYRKLLASYQGEPGSIPGRFTPGFSQMGIELDDAAGRPVFSGSPISHALSFRHCSIPTSLHPRFPMLGAAQIVSLTHSIRLTEGSRSILSLLTSHLGDPGLIPGRVTPDYHMWESYRTMLLVDGFSRDLPLPPNFHYDAVPYSPQSSRLLSRPRCFEQWTDTAEGLLDVIDRNEGERRNKLSDKQKRGRNFHGLYDASIATFTQSHFGKLRRKEIRTAVPGIKPKSASQFQSSITSLAERRSACRLDLNDQ</sequence>
<feature type="compositionally biased region" description="Basic and acidic residues" evidence="1">
    <location>
        <begin position="321"/>
        <end position="336"/>
    </location>
</feature>
<accession>A0ABQ9I9J3</accession>
<dbReference type="Proteomes" id="UP001159363">
    <property type="component" value="Chromosome 2"/>
</dbReference>
<feature type="region of interest" description="Disordered" evidence="1">
    <location>
        <begin position="321"/>
        <end position="344"/>
    </location>
</feature>